<dbReference type="GeneID" id="4983544"/>
<dbReference type="PANTHER" id="PTHR43591">
    <property type="entry name" value="METHYLTRANSFERASE"/>
    <property type="match status" value="1"/>
</dbReference>
<dbReference type="VEuPathDB" id="FungiDB:M747DRAFT_299822"/>
<protein>
    <submittedName>
        <fullName evidence="2">Putative integral membrane protein</fullName>
    </submittedName>
</protein>
<gene>
    <name evidence="4" type="ORF">An09g00160</name>
    <name evidence="2" type="ORF">CAN33_0023035</name>
</gene>
<reference evidence="4" key="4">
    <citation type="submission" date="2025-04" db="UniProtKB">
        <authorList>
            <consortium name="RefSeq"/>
        </authorList>
    </citation>
    <scope>IDENTIFICATION</scope>
</reference>
<accession>A0A254U051</accession>
<dbReference type="RefSeq" id="XP_001393341.1">
    <property type="nucleotide sequence ID" value="XM_001393304.1"/>
</dbReference>
<dbReference type="eggNOG" id="KOG1269">
    <property type="taxonomic scope" value="Eukaryota"/>
</dbReference>
<evidence type="ECO:0000313" key="3">
    <source>
        <dbReference type="Proteomes" id="UP000197666"/>
    </source>
</evidence>
<reference evidence="4" key="3">
    <citation type="submission" date="2025-02" db="EMBL/GenBank/DDBJ databases">
        <authorList>
            <consortium name="NCBI Genome Project"/>
        </authorList>
    </citation>
    <scope>NUCLEOTIDE SEQUENCE</scope>
</reference>
<dbReference type="AlphaFoldDB" id="A0A254U051"/>
<dbReference type="SUPFAM" id="SSF53335">
    <property type="entry name" value="S-adenosyl-L-methionine-dependent methyltransferases"/>
    <property type="match status" value="1"/>
</dbReference>
<dbReference type="VEuPathDB" id="FungiDB:An09g00160"/>
<dbReference type="Gene3D" id="3.40.50.150">
    <property type="entry name" value="Vaccinia Virus protein VP39"/>
    <property type="match status" value="1"/>
</dbReference>
<dbReference type="KEGG" id="ang:An09g00160"/>
<dbReference type="OrthoDB" id="10017101at2759"/>
<dbReference type="EMBL" id="NKJJ02000005">
    <property type="protein sequence ID" value="TPR06530.1"/>
    <property type="molecule type" value="Genomic_DNA"/>
</dbReference>
<evidence type="ECO:0000313" key="4">
    <source>
        <dbReference type="RefSeq" id="XP_001393341.1"/>
    </source>
</evidence>
<feature type="domain" description="Methyltransferase" evidence="1">
    <location>
        <begin position="44"/>
        <end position="150"/>
    </location>
</feature>
<evidence type="ECO:0000313" key="2">
    <source>
        <dbReference type="EMBL" id="TPR06530.1"/>
    </source>
</evidence>
<reference evidence="3" key="1">
    <citation type="submission" date="2018-10" db="EMBL/GenBank/DDBJ databases">
        <title>FDA dAtabase for Regulatory Grade micrObial Sequences (FDA-ARGOS): Supporting development and validation of Infectious Disease Dx tests.</title>
        <authorList>
            <person name="Kerrigan L."/>
            <person name="Tallon L."/>
            <person name="Sadzewicz L."/>
            <person name="Sengamalay N."/>
            <person name="Ott S."/>
            <person name="Godinez A."/>
            <person name="Nagaraj S."/>
            <person name="Vavikolanu K."/>
            <person name="Nadendla S."/>
            <person name="George J."/>
            <person name="Sichtig H."/>
        </authorList>
    </citation>
    <scope>NUCLEOTIDE SEQUENCE [LARGE SCALE GENOMIC DNA]</scope>
    <source>
        <strain evidence="3">FDAARGOS_311</strain>
    </source>
</reference>
<dbReference type="VEuPathDB" id="FungiDB:ASPNIDRAFT2_1155631"/>
<sequence length="290" mass="32390">MALQTGARHYTQGYSSNTVATQQARTAESEAAFLLPHLRTTDYILDVGCGPGTITIGFTRYATKGRTTGIDISPDVLRKAKSMAAEAGCSMKWEQPGSVIFEEGDILKGLPYPDETFDVVYCAQVFGYLPPPDLPFRALSEMRRVLKPGGIIATRDGVDQHFYPRSLNLDRLWVQNFNRAVHWSDGCWSPDADSTAAIMPALFRRAGFNADAGRVRIGAGTTLYSGRETREWLAKRAEGQLQQEDPLRQNWLRAGITEEEIQHTLLAVRKWAETEDAWYAALQCEILAWK</sequence>
<proteinExistence type="predicted"/>
<name>A0A254U051_ASPNG</name>
<dbReference type="Proteomes" id="UP000197666">
    <property type="component" value="Unassembled WGS sequence"/>
</dbReference>
<dbReference type="PANTHER" id="PTHR43591:SF24">
    <property type="entry name" value="2-METHOXY-6-POLYPRENYL-1,4-BENZOQUINOL METHYLASE, MITOCHONDRIAL"/>
    <property type="match status" value="1"/>
</dbReference>
<dbReference type="InterPro" id="IPR041698">
    <property type="entry name" value="Methyltransf_25"/>
</dbReference>
<dbReference type="CDD" id="cd02440">
    <property type="entry name" value="AdoMet_MTases"/>
    <property type="match status" value="1"/>
</dbReference>
<reference evidence="2" key="2">
    <citation type="submission" date="2019-02" db="EMBL/GenBank/DDBJ databases">
        <title>FDA dAtabase for Regulatory Grade micrObial Sequences (FDA-ARGOS): Supporting development and validation of Infectious Disease Dx tests.</title>
        <authorList>
            <person name="Kerrigan L."/>
            <person name="Tallon L.J."/>
            <person name="Sadzewicz L."/>
            <person name="Sengamalay N."/>
            <person name="Ott S."/>
            <person name="Godinez A."/>
            <person name="Nagaraj S."/>
            <person name="Vavikolanu K."/>
            <person name="Vyas G."/>
            <person name="Nadendla S."/>
            <person name="Aluvathingal J."/>
            <person name="Sichtig H."/>
        </authorList>
    </citation>
    <scope>NUCLEOTIDE SEQUENCE</scope>
    <source>
        <strain evidence="2">FDAARGOS_311</strain>
    </source>
</reference>
<evidence type="ECO:0000259" key="1">
    <source>
        <dbReference type="Pfam" id="PF13649"/>
    </source>
</evidence>
<dbReference type="Pfam" id="PF13649">
    <property type="entry name" value="Methyltransf_25"/>
    <property type="match status" value="1"/>
</dbReference>
<dbReference type="InterPro" id="IPR029063">
    <property type="entry name" value="SAM-dependent_MTases_sf"/>
</dbReference>
<dbReference type="GO" id="GO:0008168">
    <property type="term" value="F:methyltransferase activity"/>
    <property type="evidence" value="ECO:0007669"/>
    <property type="project" value="TreeGrafter"/>
</dbReference>
<dbReference type="VEuPathDB" id="FungiDB:ATCC64974_6050"/>
<organism evidence="2 3">
    <name type="scientific">Aspergillus niger</name>
    <dbReference type="NCBI Taxonomy" id="5061"/>
    <lineage>
        <taxon>Eukaryota</taxon>
        <taxon>Fungi</taxon>
        <taxon>Dikarya</taxon>
        <taxon>Ascomycota</taxon>
        <taxon>Pezizomycotina</taxon>
        <taxon>Eurotiomycetes</taxon>
        <taxon>Eurotiomycetidae</taxon>
        <taxon>Eurotiales</taxon>
        <taxon>Aspergillaceae</taxon>
        <taxon>Aspergillus</taxon>
        <taxon>Aspergillus subgen. Circumdati</taxon>
    </lineage>
</organism>